<sequence length="1396" mass="159313">MANRPCKICNINVSLGTWMSHVHNPKHLSKTPGAIMIKGSFTSDNVKELNDYLSRFGIIESYKITTEDDRTAVEYVFKNTVSHSVIIHCDHSIFDQELEVSWATKKFKSNNSAPGRVLTKIPLGGSTETAPSSSKITADPEAVKKALLASIKEPPTFAEQIQLLQKQLQVGKAEIEQNRNIIYDDLNLALSQTYNSYDICFFGSSITGLDVQGSDLDVYIDNVRPVTKPEVAVLKTIRFLIFKSRKFCDVLLISGAKTPIIKCIHTKTQICCDINVKNRLSVRNSELIKYYLTLDAKIKPLMIFVKFWADLYGLKKVNFFSSYALYMMVIYYLQQPPYSVPTVLTLQRNAPPEIVDIWNCGFDEIDFTSPALEKTTILDLLVGFFRFYGHFDYVSNVIAPFYGAIIDKASFLKPHDLPRCYHTYMSQSVALAVNSGVCIQDPFEHSRNVSASVPLQCIGRFTNMCRMAEKLTQNGETELLYKLLTTRTEPVFSFEINKVSEKSDQEWINLVREITMKFLSRVLNLKVSETLMNASPDVTYNASGQQNIWDNRINIYKNLTQLPSNTSEIDKEIAVTECILKYFPQNLNTSLILQLKFKENPTRVEVSVKQMGKCKQFFHIYHYIKVKLVKFINLAAQHPEAGPESVMVQTTQPSISTCSIENYPDKQVEAVENQEGVDNNETSTKPVKEVEEEEEEDVPADFFDDFSNQDFMDGLDIVDAWDEASKPVTTDPPIDIKVEKLERKHSPIRFSPTERKSSEKRKKLARSRSRTPTRRYHTSWKRSRSRDRIRERRDPEKTKRDINRDKIKCARDRELKIVSDKLKIVETGLVPPGTEMDFDVGTVLPEKRRSNTGSKTRYVSRRSSSRETRKRYSRSPVYRPSRIRSRKRTSSIESGVSERELWIRSSRKRTRSRSRDSPRKKREETKKKSFLEEIRDKLNETSTRTVVSVPPVQYTMGYGNAVPVPAPVPVPVPAPTQYFPQTQYDQNFFIGDSFQMNRPPQNFNMMPNQGNVMPIPQRQIGQVAPIQPGIIATPTPPPPPAIVDNNTNVQEIDKKTTDDIDKLFADKKISLSDFLTITAKCEVQSSNPDHLQKKIKVISRCQDAIKVMSDERKFTGRLLVKSSPMEQINKNDVKYQSPLRRIPVVRFQFTTPSKTIEGMDGFSVAVDKILKSVGIVKESISNEVIETGQKSQNSSFADEDTAALTLKATMLGAKKEVSCDECKKRKQKTFVEVGSQCADNKETCAVGIQVNEEELTPTKVVKNESIAFLTPAQLLGKNKESDKNKESPTSPQKVEKKTPEVKKKPQPSPRGRGGFRKGGPPARNNERPFYEEKFDYYENPSFGHRRYGGPSRFPQQHYEEEAEQYEEEEEGDEFYGDYTDFNHQPFQGRQRFGPRF</sequence>
<feature type="compositionally biased region" description="Acidic residues" evidence="6">
    <location>
        <begin position="690"/>
        <end position="699"/>
    </location>
</feature>
<dbReference type="InterPro" id="IPR002058">
    <property type="entry name" value="PAP_assoc"/>
</dbReference>
<dbReference type="KEGG" id="tca:103312529"/>
<proteinExistence type="predicted"/>
<dbReference type="EMBL" id="KQ971338">
    <property type="protein sequence ID" value="EFA02081.2"/>
    <property type="molecule type" value="Genomic_DNA"/>
</dbReference>
<dbReference type="GO" id="GO:0046872">
    <property type="term" value="F:metal ion binding"/>
    <property type="evidence" value="ECO:0007669"/>
    <property type="project" value="UniProtKB-KW"/>
</dbReference>
<feature type="compositionally biased region" description="Acidic residues" evidence="6">
    <location>
        <begin position="1360"/>
        <end position="1375"/>
    </location>
</feature>
<feature type="domain" description="PAP-associated" evidence="7">
    <location>
        <begin position="379"/>
        <end position="446"/>
    </location>
</feature>
<dbReference type="GO" id="GO:0050265">
    <property type="term" value="F:RNA uridylyltransferase activity"/>
    <property type="evidence" value="ECO:0000318"/>
    <property type="project" value="GO_Central"/>
</dbReference>
<keyword evidence="10" id="KW-1185">Reference proteome</keyword>
<feature type="compositionally biased region" description="Basic and acidic residues" evidence="6">
    <location>
        <begin position="786"/>
        <end position="805"/>
    </location>
</feature>
<gene>
    <name evidence="9" type="primary">AUGUSTUS-3.0.2_07716</name>
    <name evidence="9" type="ORF">TcasGA2_TC007716</name>
</gene>
<dbReference type="PANTHER" id="PTHR12271:SF138">
    <property type="entry name" value="GH05885P"/>
    <property type="match status" value="1"/>
</dbReference>
<reference evidence="9 10" key="2">
    <citation type="journal article" date="2010" name="Nucleic Acids Res.">
        <title>BeetleBase in 2010: revisions to provide comprehensive genomic information for Tribolium castaneum.</title>
        <authorList>
            <person name="Kim H.S."/>
            <person name="Murphy T."/>
            <person name="Xia J."/>
            <person name="Caragea D."/>
            <person name="Park Y."/>
            <person name="Beeman R.W."/>
            <person name="Lorenzen M.D."/>
            <person name="Butcher S."/>
            <person name="Manak J.R."/>
            <person name="Brown S.J."/>
        </authorList>
    </citation>
    <scope>GENOME REANNOTATION</scope>
    <source>
        <strain evidence="9 10">Georgia GA2</strain>
    </source>
</reference>
<protein>
    <submittedName>
        <fullName evidence="9">Uncharacterized protein</fullName>
    </submittedName>
</protein>
<feature type="compositionally biased region" description="Basic residues" evidence="6">
    <location>
        <begin position="758"/>
        <end position="785"/>
    </location>
</feature>
<dbReference type="CDD" id="cd05402">
    <property type="entry name" value="NT_PAP_TUTase"/>
    <property type="match status" value="1"/>
</dbReference>
<feature type="compositionally biased region" description="Polar residues" evidence="6">
    <location>
        <begin position="676"/>
        <end position="685"/>
    </location>
</feature>
<feature type="domain" description="Poly(A) RNA polymerase mitochondrial-like central palm" evidence="8">
    <location>
        <begin position="158"/>
        <end position="292"/>
    </location>
</feature>
<dbReference type="Pfam" id="PF03828">
    <property type="entry name" value="PAP_assoc"/>
    <property type="match status" value="1"/>
</dbReference>
<feature type="region of interest" description="Disordered" evidence="6">
    <location>
        <begin position="1273"/>
        <end position="1334"/>
    </location>
</feature>
<feature type="compositionally biased region" description="Basic and acidic residues" evidence="6">
    <location>
        <begin position="734"/>
        <end position="745"/>
    </location>
</feature>
<evidence type="ECO:0000256" key="4">
    <source>
        <dbReference type="ARBA" id="ARBA00022723"/>
    </source>
</evidence>
<feature type="compositionally biased region" description="Basic and acidic residues" evidence="6">
    <location>
        <begin position="1277"/>
        <end position="1286"/>
    </location>
</feature>
<reference evidence="9 10" key="1">
    <citation type="journal article" date="2008" name="Nature">
        <title>The genome of the model beetle and pest Tribolium castaneum.</title>
        <authorList>
            <consortium name="Tribolium Genome Sequencing Consortium"/>
            <person name="Richards S."/>
            <person name="Gibbs R.A."/>
            <person name="Weinstock G.M."/>
            <person name="Brown S.J."/>
            <person name="Denell R."/>
            <person name="Beeman R.W."/>
            <person name="Gibbs R."/>
            <person name="Beeman R.W."/>
            <person name="Brown S.J."/>
            <person name="Bucher G."/>
            <person name="Friedrich M."/>
            <person name="Grimmelikhuijzen C.J."/>
            <person name="Klingler M."/>
            <person name="Lorenzen M."/>
            <person name="Richards S."/>
            <person name="Roth S."/>
            <person name="Schroder R."/>
            <person name="Tautz D."/>
            <person name="Zdobnov E.M."/>
            <person name="Muzny D."/>
            <person name="Gibbs R.A."/>
            <person name="Weinstock G.M."/>
            <person name="Attaway T."/>
            <person name="Bell S."/>
            <person name="Buhay C.J."/>
            <person name="Chandrabose M.N."/>
            <person name="Chavez D."/>
            <person name="Clerk-Blankenburg K.P."/>
            <person name="Cree A."/>
            <person name="Dao M."/>
            <person name="Davis C."/>
            <person name="Chacko J."/>
            <person name="Dinh H."/>
            <person name="Dugan-Rocha S."/>
            <person name="Fowler G."/>
            <person name="Garner T.T."/>
            <person name="Garnes J."/>
            <person name="Gnirke A."/>
            <person name="Hawes A."/>
            <person name="Hernandez J."/>
            <person name="Hines S."/>
            <person name="Holder M."/>
            <person name="Hume J."/>
            <person name="Jhangiani S.N."/>
            <person name="Joshi V."/>
            <person name="Khan Z.M."/>
            <person name="Jackson L."/>
            <person name="Kovar C."/>
            <person name="Kowis A."/>
            <person name="Lee S."/>
            <person name="Lewis L.R."/>
            <person name="Margolis J."/>
            <person name="Morgan M."/>
            <person name="Nazareth L.V."/>
            <person name="Nguyen N."/>
            <person name="Okwuonu G."/>
            <person name="Parker D."/>
            <person name="Richards S."/>
            <person name="Ruiz S.J."/>
            <person name="Santibanez J."/>
            <person name="Savard J."/>
            <person name="Scherer S.E."/>
            <person name="Schneider B."/>
            <person name="Sodergren E."/>
            <person name="Tautz D."/>
            <person name="Vattahil S."/>
            <person name="Villasana D."/>
            <person name="White C.S."/>
            <person name="Wright R."/>
            <person name="Park Y."/>
            <person name="Beeman R.W."/>
            <person name="Lord J."/>
            <person name="Oppert B."/>
            <person name="Lorenzen M."/>
            <person name="Brown S."/>
            <person name="Wang L."/>
            <person name="Savard J."/>
            <person name="Tautz D."/>
            <person name="Richards S."/>
            <person name="Weinstock G."/>
            <person name="Gibbs R.A."/>
            <person name="Liu Y."/>
            <person name="Worley K."/>
            <person name="Weinstock G."/>
            <person name="Elsik C.G."/>
            <person name="Reese J.T."/>
            <person name="Elhaik E."/>
            <person name="Landan G."/>
            <person name="Graur D."/>
            <person name="Arensburger P."/>
            <person name="Atkinson P."/>
            <person name="Beeman R.W."/>
            <person name="Beidler J."/>
            <person name="Brown S.J."/>
            <person name="Demuth J.P."/>
            <person name="Drury D.W."/>
            <person name="Du Y.Z."/>
            <person name="Fujiwara H."/>
            <person name="Lorenzen M."/>
            <person name="Maselli V."/>
            <person name="Osanai M."/>
            <person name="Park Y."/>
            <person name="Robertson H.M."/>
            <person name="Tu Z."/>
            <person name="Wang J.J."/>
            <person name="Wang S."/>
            <person name="Richards S."/>
            <person name="Song H."/>
            <person name="Zhang L."/>
            <person name="Sodergren E."/>
            <person name="Werner D."/>
            <person name="Stanke M."/>
            <person name="Morgenstern B."/>
            <person name="Solovyev V."/>
            <person name="Kosarev P."/>
            <person name="Brown G."/>
            <person name="Chen H.C."/>
            <person name="Ermolaeva O."/>
            <person name="Hlavina W."/>
            <person name="Kapustin Y."/>
            <person name="Kiryutin B."/>
            <person name="Kitts P."/>
            <person name="Maglott D."/>
            <person name="Pruitt K."/>
            <person name="Sapojnikov V."/>
            <person name="Souvorov A."/>
            <person name="Mackey A.J."/>
            <person name="Waterhouse R.M."/>
            <person name="Wyder S."/>
            <person name="Zdobnov E.M."/>
            <person name="Zdobnov E.M."/>
            <person name="Wyder S."/>
            <person name="Kriventseva E.V."/>
            <person name="Kadowaki T."/>
            <person name="Bork P."/>
            <person name="Aranda M."/>
            <person name="Bao R."/>
            <person name="Beermann A."/>
            <person name="Berns N."/>
            <person name="Bolognesi R."/>
            <person name="Bonneton F."/>
            <person name="Bopp D."/>
            <person name="Brown S.J."/>
            <person name="Bucher G."/>
            <person name="Butts T."/>
            <person name="Chaumot A."/>
            <person name="Denell R.E."/>
            <person name="Ferrier D.E."/>
            <person name="Friedrich M."/>
            <person name="Gordon C.M."/>
            <person name="Jindra M."/>
            <person name="Klingler M."/>
            <person name="Lan Q."/>
            <person name="Lattorff H.M."/>
            <person name="Laudet V."/>
            <person name="von Levetsow C."/>
            <person name="Liu Z."/>
            <person name="Lutz R."/>
            <person name="Lynch J.A."/>
            <person name="da Fonseca R.N."/>
            <person name="Posnien N."/>
            <person name="Reuter R."/>
            <person name="Roth S."/>
            <person name="Savard J."/>
            <person name="Schinko J.B."/>
            <person name="Schmitt C."/>
            <person name="Schoppmeier M."/>
            <person name="Schroder R."/>
            <person name="Shippy T.D."/>
            <person name="Simonnet F."/>
            <person name="Marques-Souza H."/>
            <person name="Tautz D."/>
            <person name="Tomoyasu Y."/>
            <person name="Trauner J."/>
            <person name="Van der Zee M."/>
            <person name="Vervoort M."/>
            <person name="Wittkopp N."/>
            <person name="Wimmer E.A."/>
            <person name="Yang X."/>
            <person name="Jones A.K."/>
            <person name="Sattelle D.B."/>
            <person name="Ebert P.R."/>
            <person name="Nelson D."/>
            <person name="Scott J.G."/>
            <person name="Beeman R.W."/>
            <person name="Muthukrishnan S."/>
            <person name="Kramer K.J."/>
            <person name="Arakane Y."/>
            <person name="Beeman R.W."/>
            <person name="Zhu Q."/>
            <person name="Hogenkamp D."/>
            <person name="Dixit R."/>
            <person name="Oppert B."/>
            <person name="Jiang H."/>
            <person name="Zou Z."/>
            <person name="Marshall J."/>
            <person name="Elpidina E."/>
            <person name="Vinokurov K."/>
            <person name="Oppert C."/>
            <person name="Zou Z."/>
            <person name="Evans J."/>
            <person name="Lu Z."/>
            <person name="Zhao P."/>
            <person name="Sumathipala N."/>
            <person name="Altincicek B."/>
            <person name="Vilcinskas A."/>
            <person name="Williams M."/>
            <person name="Hultmark D."/>
            <person name="Hetru C."/>
            <person name="Jiang H."/>
            <person name="Grimmelikhuijzen C.J."/>
            <person name="Hauser F."/>
            <person name="Cazzamali G."/>
            <person name="Williamson M."/>
            <person name="Park Y."/>
            <person name="Li B."/>
            <person name="Tanaka Y."/>
            <person name="Predel R."/>
            <person name="Neupert S."/>
            <person name="Schachtner J."/>
            <person name="Verleyen P."/>
            <person name="Raible F."/>
            <person name="Bork P."/>
            <person name="Friedrich M."/>
            <person name="Walden K.K."/>
            <person name="Robertson H.M."/>
            <person name="Angeli S."/>
            <person name="Foret S."/>
            <person name="Bucher G."/>
            <person name="Schuetz S."/>
            <person name="Maleszka R."/>
            <person name="Wimmer E.A."/>
            <person name="Beeman R.W."/>
            <person name="Lorenzen M."/>
            <person name="Tomoyasu Y."/>
            <person name="Miller S.C."/>
            <person name="Grossmann D."/>
            <person name="Bucher G."/>
        </authorList>
    </citation>
    <scope>NUCLEOTIDE SEQUENCE [LARGE SCALE GENOMIC DNA]</scope>
    <source>
        <strain evidence="9 10">Georgia GA2</strain>
    </source>
</reference>
<feature type="region of interest" description="Disordered" evidence="6">
    <location>
        <begin position="724"/>
        <end position="805"/>
    </location>
</feature>
<comment type="cofactor">
    <cofactor evidence="2">
        <name>Mg(2+)</name>
        <dbReference type="ChEBI" id="CHEBI:18420"/>
    </cofactor>
</comment>
<feature type="region of interest" description="Disordered" evidence="6">
    <location>
        <begin position="832"/>
        <end position="928"/>
    </location>
</feature>
<evidence type="ECO:0000256" key="1">
    <source>
        <dbReference type="ARBA" id="ARBA00001936"/>
    </source>
</evidence>
<feature type="compositionally biased region" description="Basic and acidic residues" evidence="6">
    <location>
        <begin position="1324"/>
        <end position="1334"/>
    </location>
</feature>
<dbReference type="Proteomes" id="UP000007266">
    <property type="component" value="Linkage group 4"/>
</dbReference>
<feature type="compositionally biased region" description="Basic and acidic residues" evidence="6">
    <location>
        <begin position="913"/>
        <end position="928"/>
    </location>
</feature>
<keyword evidence="4" id="KW-0479">Metal-binding</keyword>
<evidence type="ECO:0000259" key="7">
    <source>
        <dbReference type="Pfam" id="PF03828"/>
    </source>
</evidence>
<dbReference type="STRING" id="7070.D2A1V4"/>
<keyword evidence="3" id="KW-0808">Transferase</keyword>
<feature type="region of interest" description="Disordered" evidence="6">
    <location>
        <begin position="671"/>
        <end position="699"/>
    </location>
</feature>
<evidence type="ECO:0000313" key="10">
    <source>
        <dbReference type="Proteomes" id="UP000007266"/>
    </source>
</evidence>
<evidence type="ECO:0000256" key="2">
    <source>
        <dbReference type="ARBA" id="ARBA00001946"/>
    </source>
</evidence>
<dbReference type="eggNOG" id="KOG2277">
    <property type="taxonomic scope" value="Eukaryota"/>
</dbReference>
<evidence type="ECO:0000256" key="5">
    <source>
        <dbReference type="ARBA" id="ARBA00022842"/>
    </source>
</evidence>
<keyword evidence="5" id="KW-0460">Magnesium</keyword>
<dbReference type="Gene3D" id="3.30.460.10">
    <property type="entry name" value="Beta Polymerase, domain 2"/>
    <property type="match status" value="1"/>
</dbReference>
<dbReference type="Pfam" id="PF22600">
    <property type="entry name" value="MTPAP-like_central"/>
    <property type="match status" value="1"/>
</dbReference>
<name>D2A1V4_TRICA</name>
<dbReference type="Gene3D" id="1.10.1410.10">
    <property type="match status" value="1"/>
</dbReference>
<dbReference type="InterPro" id="IPR054708">
    <property type="entry name" value="MTPAP-like_central"/>
</dbReference>
<dbReference type="InterPro" id="IPR043519">
    <property type="entry name" value="NT_sf"/>
</dbReference>
<evidence type="ECO:0000256" key="3">
    <source>
        <dbReference type="ARBA" id="ARBA00022679"/>
    </source>
</evidence>
<dbReference type="PANTHER" id="PTHR12271">
    <property type="entry name" value="POLY A POLYMERASE CID PAP -RELATED"/>
    <property type="match status" value="1"/>
</dbReference>
<feature type="region of interest" description="Disordered" evidence="6">
    <location>
        <begin position="1359"/>
        <end position="1396"/>
    </location>
</feature>
<dbReference type="SUPFAM" id="SSF81301">
    <property type="entry name" value="Nucleotidyltransferase"/>
    <property type="match status" value="1"/>
</dbReference>
<evidence type="ECO:0000313" key="9">
    <source>
        <dbReference type="EMBL" id="EFA02081.2"/>
    </source>
</evidence>
<evidence type="ECO:0000259" key="8">
    <source>
        <dbReference type="Pfam" id="PF22600"/>
    </source>
</evidence>
<organism evidence="9 10">
    <name type="scientific">Tribolium castaneum</name>
    <name type="common">Red flour beetle</name>
    <dbReference type="NCBI Taxonomy" id="7070"/>
    <lineage>
        <taxon>Eukaryota</taxon>
        <taxon>Metazoa</taxon>
        <taxon>Ecdysozoa</taxon>
        <taxon>Arthropoda</taxon>
        <taxon>Hexapoda</taxon>
        <taxon>Insecta</taxon>
        <taxon>Pterygota</taxon>
        <taxon>Neoptera</taxon>
        <taxon>Endopterygota</taxon>
        <taxon>Coleoptera</taxon>
        <taxon>Polyphaga</taxon>
        <taxon>Cucujiformia</taxon>
        <taxon>Tenebrionidae</taxon>
        <taxon>Tenebrionidae incertae sedis</taxon>
        <taxon>Tribolium</taxon>
    </lineage>
</organism>
<evidence type="ECO:0000256" key="6">
    <source>
        <dbReference type="SAM" id="MobiDB-lite"/>
    </source>
</evidence>
<accession>D2A1V4</accession>
<dbReference type="InParanoid" id="D2A1V4"/>
<feature type="compositionally biased region" description="Basic and acidic residues" evidence="6">
    <location>
        <begin position="1293"/>
        <end position="1303"/>
    </location>
</feature>
<dbReference type="SUPFAM" id="SSF81631">
    <property type="entry name" value="PAP/OAS1 substrate-binding domain"/>
    <property type="match status" value="1"/>
</dbReference>
<dbReference type="GO" id="GO:1990817">
    <property type="term" value="F:poly(A) RNA polymerase activity"/>
    <property type="evidence" value="ECO:0007669"/>
    <property type="project" value="UniProtKB-ARBA"/>
</dbReference>
<comment type="cofactor">
    <cofactor evidence="1">
        <name>Mn(2+)</name>
        <dbReference type="ChEBI" id="CHEBI:29035"/>
    </cofactor>
</comment>
<dbReference type="OrthoDB" id="419694at2759"/>
<dbReference type="HOGENOM" id="CLU_256159_0_0_1"/>
<dbReference type="GO" id="GO:0031123">
    <property type="term" value="P:RNA 3'-end processing"/>
    <property type="evidence" value="ECO:0000318"/>
    <property type="project" value="GO_Central"/>
</dbReference>